<proteinExistence type="predicted"/>
<feature type="region of interest" description="Disordered" evidence="1">
    <location>
        <begin position="62"/>
        <end position="140"/>
    </location>
</feature>
<feature type="compositionally biased region" description="Acidic residues" evidence="1">
    <location>
        <begin position="125"/>
        <end position="140"/>
    </location>
</feature>
<dbReference type="EMBL" id="JAPTSV010000011">
    <property type="protein sequence ID" value="KAJ1522442.1"/>
    <property type="molecule type" value="Genomic_DNA"/>
</dbReference>
<evidence type="ECO:0000256" key="1">
    <source>
        <dbReference type="SAM" id="MobiDB-lite"/>
    </source>
</evidence>
<dbReference type="AlphaFoldDB" id="A0AAV7XF78"/>
<evidence type="ECO:0000313" key="3">
    <source>
        <dbReference type="Proteomes" id="UP001075354"/>
    </source>
</evidence>
<evidence type="ECO:0000313" key="2">
    <source>
        <dbReference type="EMBL" id="KAJ1522442.1"/>
    </source>
</evidence>
<dbReference type="Proteomes" id="UP001075354">
    <property type="component" value="Chromosome 11"/>
</dbReference>
<protein>
    <submittedName>
        <fullName evidence="2">Uncharacterized protein</fullName>
    </submittedName>
</protein>
<feature type="compositionally biased region" description="Basic and acidic residues" evidence="1">
    <location>
        <begin position="84"/>
        <end position="118"/>
    </location>
</feature>
<reference evidence="2" key="1">
    <citation type="submission" date="2022-12" db="EMBL/GenBank/DDBJ databases">
        <title>Chromosome-level genome assembly of the bean flower thrips Megalurothrips usitatus.</title>
        <authorList>
            <person name="Ma L."/>
            <person name="Liu Q."/>
            <person name="Li H."/>
            <person name="Cai W."/>
        </authorList>
    </citation>
    <scope>NUCLEOTIDE SEQUENCE</scope>
    <source>
        <strain evidence="2">Cailab_2022a</strain>
    </source>
</reference>
<organism evidence="2 3">
    <name type="scientific">Megalurothrips usitatus</name>
    <name type="common">bean blossom thrips</name>
    <dbReference type="NCBI Taxonomy" id="439358"/>
    <lineage>
        <taxon>Eukaryota</taxon>
        <taxon>Metazoa</taxon>
        <taxon>Ecdysozoa</taxon>
        <taxon>Arthropoda</taxon>
        <taxon>Hexapoda</taxon>
        <taxon>Insecta</taxon>
        <taxon>Pterygota</taxon>
        <taxon>Neoptera</taxon>
        <taxon>Paraneoptera</taxon>
        <taxon>Thysanoptera</taxon>
        <taxon>Terebrantia</taxon>
        <taxon>Thripoidea</taxon>
        <taxon>Thripidae</taxon>
        <taxon>Megalurothrips</taxon>
    </lineage>
</organism>
<name>A0AAV7XF78_9NEOP</name>
<comment type="caution">
    <text evidence="2">The sequence shown here is derived from an EMBL/GenBank/DDBJ whole genome shotgun (WGS) entry which is preliminary data.</text>
</comment>
<feature type="compositionally biased region" description="Basic and acidic residues" evidence="1">
    <location>
        <begin position="62"/>
        <end position="76"/>
    </location>
</feature>
<sequence>MKDTKRKWLPISKANIHCMTKRLNHMAEMDGVTGSYKPQEGRALISKVSIYYRDRMDFNELDVNAKKKIMEDSKEKAKQHRLKRQEMKKKDKKAEKKREKEESERKKKVTKGDKECSKDSNSSGTEDDESDSSLSDDSDE</sequence>
<accession>A0AAV7XF78</accession>
<keyword evidence="3" id="KW-1185">Reference proteome</keyword>
<gene>
    <name evidence="2" type="ORF">ONE63_001632</name>
</gene>